<protein>
    <recommendedName>
        <fullName evidence="4">Urease accessory protein UreD</fullName>
    </recommendedName>
</protein>
<evidence type="ECO:0000313" key="5">
    <source>
        <dbReference type="EMBL" id="PWG65715.1"/>
    </source>
</evidence>
<evidence type="ECO:0000256" key="1">
    <source>
        <dbReference type="ARBA" id="ARBA00007177"/>
    </source>
</evidence>
<keyword evidence="3 4" id="KW-0143">Chaperone</keyword>
<sequence>MALAREHWLSPAAATAEPTGWRARLELAFAPRHGRTELVHRRHEGPLRVQRSFHPEGGPCHSYLLHPPGGVVGGDRLALDLEVAAGAWALLTSPGATKLYRSLGAQSQLVQTLQVADGGTLEWLPQEQIAFTGARARSLTRIELQGGARCIAWELSCLGRPAAGERFASGQYRQGLEVWRDGRPLLLEHGRYAGDGQVLDSPWGLAGWSAFATLVAAGAGEAEVGAVREAVTGVTGEAGVTLLGDLLVLRWRGPGTLAGYRLRERAWAALRPALHGREPCRPRIWNT</sequence>
<comment type="subunit">
    <text evidence="4">UreD, UreF and UreG form a complex that acts as a GTP-hydrolysis-dependent molecular chaperone, activating the urease apoprotein by helping to assemble the nickel containing metallocenter of UreC. The UreE protein probably delivers the nickel.</text>
</comment>
<gene>
    <name evidence="4" type="primary">ureD</name>
    <name evidence="5" type="ORF">DEM34_00115</name>
</gene>
<dbReference type="OrthoDB" id="9798842at2"/>
<name>A0A2U2N968_9GAMM</name>
<dbReference type="HAMAP" id="MF_01384">
    <property type="entry name" value="UreD"/>
    <property type="match status" value="1"/>
</dbReference>
<reference evidence="5 6" key="1">
    <citation type="submission" date="2018-05" db="EMBL/GenBank/DDBJ databases">
        <title>Spiribacter halobius sp. nov., a moderately halophilic bacterium isolated from marine solar saltern.</title>
        <authorList>
            <person name="Zheng W.-S."/>
            <person name="Lu D.-C."/>
            <person name="Du Z.-J."/>
        </authorList>
    </citation>
    <scope>NUCLEOTIDE SEQUENCE [LARGE SCALE GENOMIC DNA]</scope>
    <source>
        <strain evidence="5 6">E85</strain>
    </source>
</reference>
<keyword evidence="4" id="KW-0963">Cytoplasm</keyword>
<dbReference type="RefSeq" id="WP_109675008.1">
    <property type="nucleotide sequence ID" value="NZ_CP086615.1"/>
</dbReference>
<dbReference type="PANTHER" id="PTHR33643:SF1">
    <property type="entry name" value="UREASE ACCESSORY PROTEIN D"/>
    <property type="match status" value="1"/>
</dbReference>
<dbReference type="GO" id="GO:0016151">
    <property type="term" value="F:nickel cation binding"/>
    <property type="evidence" value="ECO:0007669"/>
    <property type="project" value="UniProtKB-UniRule"/>
</dbReference>
<keyword evidence="2 4" id="KW-0996">Nickel insertion</keyword>
<dbReference type="GO" id="GO:0005737">
    <property type="term" value="C:cytoplasm"/>
    <property type="evidence" value="ECO:0007669"/>
    <property type="project" value="UniProtKB-SubCell"/>
</dbReference>
<dbReference type="AlphaFoldDB" id="A0A2U2N968"/>
<evidence type="ECO:0000256" key="3">
    <source>
        <dbReference type="ARBA" id="ARBA00023186"/>
    </source>
</evidence>
<evidence type="ECO:0000256" key="4">
    <source>
        <dbReference type="HAMAP-Rule" id="MF_01384"/>
    </source>
</evidence>
<proteinExistence type="inferred from homology"/>
<dbReference type="PANTHER" id="PTHR33643">
    <property type="entry name" value="UREASE ACCESSORY PROTEIN D"/>
    <property type="match status" value="1"/>
</dbReference>
<comment type="function">
    <text evidence="4">Required for maturation of urease via the functional incorporation of the urease nickel metallocenter.</text>
</comment>
<dbReference type="Pfam" id="PF01774">
    <property type="entry name" value="UreD"/>
    <property type="match status" value="1"/>
</dbReference>
<accession>A0A2U2N968</accession>
<evidence type="ECO:0000313" key="6">
    <source>
        <dbReference type="Proteomes" id="UP000245474"/>
    </source>
</evidence>
<dbReference type="EMBL" id="QFFI01000001">
    <property type="protein sequence ID" value="PWG65715.1"/>
    <property type="molecule type" value="Genomic_DNA"/>
</dbReference>
<keyword evidence="6" id="KW-1185">Reference proteome</keyword>
<organism evidence="5 6">
    <name type="scientific">Sediminicurvatus halobius</name>
    <dbReference type="NCBI Taxonomy" id="2182432"/>
    <lineage>
        <taxon>Bacteria</taxon>
        <taxon>Pseudomonadati</taxon>
        <taxon>Pseudomonadota</taxon>
        <taxon>Gammaproteobacteria</taxon>
        <taxon>Chromatiales</taxon>
        <taxon>Ectothiorhodospiraceae</taxon>
        <taxon>Sediminicurvatus</taxon>
    </lineage>
</organism>
<comment type="caution">
    <text evidence="5">The sequence shown here is derived from an EMBL/GenBank/DDBJ whole genome shotgun (WGS) entry which is preliminary data.</text>
</comment>
<comment type="subcellular location">
    <subcellularLocation>
        <location evidence="4">Cytoplasm</location>
    </subcellularLocation>
</comment>
<dbReference type="Proteomes" id="UP000245474">
    <property type="component" value="Unassembled WGS sequence"/>
</dbReference>
<evidence type="ECO:0000256" key="2">
    <source>
        <dbReference type="ARBA" id="ARBA00022988"/>
    </source>
</evidence>
<dbReference type="InterPro" id="IPR002669">
    <property type="entry name" value="UreD"/>
</dbReference>
<comment type="similarity">
    <text evidence="1 4">Belongs to the UreD family.</text>
</comment>